<keyword evidence="3" id="KW-1185">Reference proteome</keyword>
<keyword evidence="1" id="KW-0812">Transmembrane</keyword>
<gene>
    <name evidence="2" type="ORF">RND71_005198</name>
</gene>
<evidence type="ECO:0000256" key="1">
    <source>
        <dbReference type="SAM" id="Phobius"/>
    </source>
</evidence>
<name>A0AAE1SRN9_9SOLA</name>
<reference evidence="2" key="1">
    <citation type="submission" date="2023-12" db="EMBL/GenBank/DDBJ databases">
        <title>Genome assembly of Anisodus tanguticus.</title>
        <authorList>
            <person name="Wang Y.-J."/>
        </authorList>
    </citation>
    <scope>NUCLEOTIDE SEQUENCE</scope>
    <source>
        <strain evidence="2">KB-2021</strain>
        <tissue evidence="2">Leaf</tissue>
    </source>
</reference>
<proteinExistence type="predicted"/>
<accession>A0AAE1SRN9</accession>
<keyword evidence="1" id="KW-0472">Membrane</keyword>
<dbReference type="Proteomes" id="UP001291623">
    <property type="component" value="Unassembled WGS sequence"/>
</dbReference>
<keyword evidence="1" id="KW-1133">Transmembrane helix</keyword>
<evidence type="ECO:0000313" key="3">
    <source>
        <dbReference type="Proteomes" id="UP001291623"/>
    </source>
</evidence>
<dbReference type="AlphaFoldDB" id="A0AAE1SRN9"/>
<comment type="caution">
    <text evidence="2">The sequence shown here is derived from an EMBL/GenBank/DDBJ whole genome shotgun (WGS) entry which is preliminary data.</text>
</comment>
<sequence>MASSVPDVRWHWRLQLDAPNELLFNVICCFILAICCKHLGQTVLLNFELSS</sequence>
<protein>
    <submittedName>
        <fullName evidence="2">Uncharacterized protein</fullName>
    </submittedName>
</protein>
<evidence type="ECO:0000313" key="2">
    <source>
        <dbReference type="EMBL" id="KAK4374521.1"/>
    </source>
</evidence>
<organism evidence="2 3">
    <name type="scientific">Anisodus tanguticus</name>
    <dbReference type="NCBI Taxonomy" id="243964"/>
    <lineage>
        <taxon>Eukaryota</taxon>
        <taxon>Viridiplantae</taxon>
        <taxon>Streptophyta</taxon>
        <taxon>Embryophyta</taxon>
        <taxon>Tracheophyta</taxon>
        <taxon>Spermatophyta</taxon>
        <taxon>Magnoliopsida</taxon>
        <taxon>eudicotyledons</taxon>
        <taxon>Gunneridae</taxon>
        <taxon>Pentapetalae</taxon>
        <taxon>asterids</taxon>
        <taxon>lamiids</taxon>
        <taxon>Solanales</taxon>
        <taxon>Solanaceae</taxon>
        <taxon>Solanoideae</taxon>
        <taxon>Hyoscyameae</taxon>
        <taxon>Anisodus</taxon>
    </lineage>
</organism>
<dbReference type="EMBL" id="JAVYJV010000003">
    <property type="protein sequence ID" value="KAK4374521.1"/>
    <property type="molecule type" value="Genomic_DNA"/>
</dbReference>
<feature type="transmembrane region" description="Helical" evidence="1">
    <location>
        <begin position="22"/>
        <end position="40"/>
    </location>
</feature>